<dbReference type="Pfam" id="PF12796">
    <property type="entry name" value="Ank_2"/>
    <property type="match status" value="2"/>
</dbReference>
<feature type="region of interest" description="Disordered" evidence="16">
    <location>
        <begin position="1"/>
        <end position="28"/>
    </location>
</feature>
<dbReference type="InterPro" id="IPR036770">
    <property type="entry name" value="Ankyrin_rpt-contain_sf"/>
</dbReference>
<keyword evidence="10 15" id="KW-0040">ANK repeat</keyword>
<dbReference type="EC" id="2.3.1.225" evidence="4"/>
<evidence type="ECO:0000256" key="12">
    <source>
        <dbReference type="ARBA" id="ARBA00023139"/>
    </source>
</evidence>
<evidence type="ECO:0000256" key="8">
    <source>
        <dbReference type="ARBA" id="ARBA00022989"/>
    </source>
</evidence>
<dbReference type="AlphaFoldDB" id="A0A2U1KC51"/>
<dbReference type="PANTHER" id="PTHR24161:SF95">
    <property type="entry name" value="S-ACYLTRANSFERASE"/>
    <property type="match status" value="1"/>
</dbReference>
<dbReference type="SMART" id="SM00248">
    <property type="entry name" value="ANK"/>
    <property type="match status" value="5"/>
</dbReference>
<evidence type="ECO:0000313" key="17">
    <source>
        <dbReference type="EMBL" id="PWA34346.1"/>
    </source>
</evidence>
<protein>
    <recommendedName>
        <fullName evidence="4">protein S-acyltransferase</fullName>
        <ecNumber evidence="4">2.3.1.225</ecNumber>
    </recommendedName>
</protein>
<dbReference type="PANTHER" id="PTHR24161">
    <property type="entry name" value="ANK_REP_REGION DOMAIN-CONTAINING PROTEIN-RELATED"/>
    <property type="match status" value="1"/>
</dbReference>
<name>A0A2U1KC51_ARTAN</name>
<comment type="catalytic activity">
    <reaction evidence="14">
        <text>L-cysteinyl-[protein] + hexadecanoyl-CoA = S-hexadecanoyl-L-cysteinyl-[protein] + CoA</text>
        <dbReference type="Rhea" id="RHEA:36683"/>
        <dbReference type="Rhea" id="RHEA-COMP:10131"/>
        <dbReference type="Rhea" id="RHEA-COMP:11032"/>
        <dbReference type="ChEBI" id="CHEBI:29950"/>
        <dbReference type="ChEBI" id="CHEBI:57287"/>
        <dbReference type="ChEBI" id="CHEBI:57379"/>
        <dbReference type="ChEBI" id="CHEBI:74151"/>
        <dbReference type="EC" id="2.3.1.225"/>
    </reaction>
</comment>
<evidence type="ECO:0000256" key="10">
    <source>
        <dbReference type="ARBA" id="ARBA00023043"/>
    </source>
</evidence>
<dbReference type="SUPFAM" id="SSF48403">
    <property type="entry name" value="Ankyrin repeat"/>
    <property type="match status" value="1"/>
</dbReference>
<evidence type="ECO:0000256" key="11">
    <source>
        <dbReference type="ARBA" id="ARBA00023136"/>
    </source>
</evidence>
<keyword evidence="18" id="KW-1185">Reference proteome</keyword>
<keyword evidence="13" id="KW-0449">Lipoprotein</keyword>
<evidence type="ECO:0000256" key="7">
    <source>
        <dbReference type="ARBA" id="ARBA00022737"/>
    </source>
</evidence>
<feature type="repeat" description="ANK" evidence="15">
    <location>
        <begin position="196"/>
        <end position="220"/>
    </location>
</feature>
<dbReference type="OrthoDB" id="331948at2759"/>
<keyword evidence="11" id="KW-0472">Membrane</keyword>
<evidence type="ECO:0000256" key="15">
    <source>
        <dbReference type="PROSITE-ProRule" id="PRU00023"/>
    </source>
</evidence>
<keyword evidence="7" id="KW-0677">Repeat</keyword>
<dbReference type="PROSITE" id="PS50088">
    <property type="entry name" value="ANK_REPEAT"/>
    <property type="match status" value="4"/>
</dbReference>
<evidence type="ECO:0000256" key="16">
    <source>
        <dbReference type="SAM" id="MobiDB-lite"/>
    </source>
</evidence>
<comment type="caution">
    <text evidence="17">The sequence shown here is derived from an EMBL/GenBank/DDBJ whole genome shotgun (WGS) entry which is preliminary data.</text>
</comment>
<comment type="subcellular location">
    <subcellularLocation>
        <location evidence="1">Endomembrane system</location>
        <topology evidence="1">Multi-pass membrane protein</topology>
    </subcellularLocation>
    <subcellularLocation>
        <location evidence="2">Golgi apparatus membrane</location>
    </subcellularLocation>
</comment>
<evidence type="ECO:0000256" key="3">
    <source>
        <dbReference type="ARBA" id="ARBA00008574"/>
    </source>
</evidence>
<evidence type="ECO:0000256" key="5">
    <source>
        <dbReference type="ARBA" id="ARBA00022679"/>
    </source>
</evidence>
<dbReference type="EMBL" id="PKPP01022935">
    <property type="protein sequence ID" value="PWA34346.1"/>
    <property type="molecule type" value="Genomic_DNA"/>
</dbReference>
<dbReference type="Proteomes" id="UP000245207">
    <property type="component" value="Unassembled WGS sequence"/>
</dbReference>
<organism evidence="17 18">
    <name type="scientific">Artemisia annua</name>
    <name type="common">Sweet wormwood</name>
    <dbReference type="NCBI Taxonomy" id="35608"/>
    <lineage>
        <taxon>Eukaryota</taxon>
        <taxon>Viridiplantae</taxon>
        <taxon>Streptophyta</taxon>
        <taxon>Embryophyta</taxon>
        <taxon>Tracheophyta</taxon>
        <taxon>Spermatophyta</taxon>
        <taxon>Magnoliopsida</taxon>
        <taxon>eudicotyledons</taxon>
        <taxon>Gunneridae</taxon>
        <taxon>Pentapetalae</taxon>
        <taxon>asterids</taxon>
        <taxon>campanulids</taxon>
        <taxon>Asterales</taxon>
        <taxon>Asteraceae</taxon>
        <taxon>Asteroideae</taxon>
        <taxon>Anthemideae</taxon>
        <taxon>Artemisiinae</taxon>
        <taxon>Artemisia</taxon>
    </lineage>
</organism>
<gene>
    <name evidence="17" type="ORF">CTI12_AA620040</name>
</gene>
<dbReference type="GO" id="GO:0019706">
    <property type="term" value="F:protein-cysteine S-palmitoyltransferase activity"/>
    <property type="evidence" value="ECO:0007669"/>
    <property type="project" value="UniProtKB-EC"/>
</dbReference>
<keyword evidence="6" id="KW-0812">Transmembrane</keyword>
<evidence type="ECO:0000256" key="13">
    <source>
        <dbReference type="ARBA" id="ARBA00023288"/>
    </source>
</evidence>
<evidence type="ECO:0000256" key="2">
    <source>
        <dbReference type="ARBA" id="ARBA00004394"/>
    </source>
</evidence>
<keyword evidence="8" id="KW-1133">Transmembrane helix</keyword>
<dbReference type="PROSITE" id="PS50297">
    <property type="entry name" value="ANK_REP_REGION"/>
    <property type="match status" value="4"/>
</dbReference>
<evidence type="ECO:0000256" key="1">
    <source>
        <dbReference type="ARBA" id="ARBA00004127"/>
    </source>
</evidence>
<reference evidence="17 18" key="1">
    <citation type="journal article" date="2018" name="Mol. Plant">
        <title>The genome of Artemisia annua provides insight into the evolution of Asteraceae family and artemisinin biosynthesis.</title>
        <authorList>
            <person name="Shen Q."/>
            <person name="Zhang L."/>
            <person name="Liao Z."/>
            <person name="Wang S."/>
            <person name="Yan T."/>
            <person name="Shi P."/>
            <person name="Liu M."/>
            <person name="Fu X."/>
            <person name="Pan Q."/>
            <person name="Wang Y."/>
            <person name="Lv Z."/>
            <person name="Lu X."/>
            <person name="Zhang F."/>
            <person name="Jiang W."/>
            <person name="Ma Y."/>
            <person name="Chen M."/>
            <person name="Hao X."/>
            <person name="Li L."/>
            <person name="Tang Y."/>
            <person name="Lv G."/>
            <person name="Zhou Y."/>
            <person name="Sun X."/>
            <person name="Brodelius P.E."/>
            <person name="Rose J.K.C."/>
            <person name="Tang K."/>
        </authorList>
    </citation>
    <scope>NUCLEOTIDE SEQUENCE [LARGE SCALE GENOMIC DNA]</scope>
    <source>
        <strain evidence="18">cv. Huhao1</strain>
        <tissue evidence="17">Leaf</tissue>
    </source>
</reference>
<keyword evidence="5 17" id="KW-0808">Transferase</keyword>
<proteinExistence type="inferred from homology"/>
<evidence type="ECO:0000313" key="18">
    <source>
        <dbReference type="Proteomes" id="UP000245207"/>
    </source>
</evidence>
<dbReference type="Gene3D" id="1.25.40.20">
    <property type="entry name" value="Ankyrin repeat-containing domain"/>
    <property type="match status" value="2"/>
</dbReference>
<feature type="repeat" description="ANK" evidence="15">
    <location>
        <begin position="163"/>
        <end position="195"/>
    </location>
</feature>
<dbReference type="GO" id="GO:0000139">
    <property type="term" value="C:Golgi membrane"/>
    <property type="evidence" value="ECO:0007669"/>
    <property type="project" value="UniProtKB-SubCell"/>
</dbReference>
<dbReference type="STRING" id="35608.A0A2U1KC51"/>
<evidence type="ECO:0000256" key="4">
    <source>
        <dbReference type="ARBA" id="ARBA00012210"/>
    </source>
</evidence>
<dbReference type="InterPro" id="IPR002110">
    <property type="entry name" value="Ankyrin_rpt"/>
</dbReference>
<feature type="repeat" description="ANK" evidence="15">
    <location>
        <begin position="96"/>
        <end position="128"/>
    </location>
</feature>
<comment type="similarity">
    <text evidence="3">Belongs to the DHHC palmitoyltransferase family.</text>
</comment>
<feature type="repeat" description="ANK" evidence="15">
    <location>
        <begin position="63"/>
        <end position="95"/>
    </location>
</feature>
<evidence type="ECO:0000256" key="6">
    <source>
        <dbReference type="ARBA" id="ARBA00022692"/>
    </source>
</evidence>
<dbReference type="FunFam" id="1.25.40.20:FF:000300">
    <property type="entry name" value="S-acyltransferase"/>
    <property type="match status" value="1"/>
</dbReference>
<accession>A0A2U1KC51</accession>
<dbReference type="FunFam" id="1.25.40.20:FF:000334">
    <property type="entry name" value="S-acyltransferase"/>
    <property type="match status" value="1"/>
</dbReference>
<evidence type="ECO:0000256" key="14">
    <source>
        <dbReference type="ARBA" id="ARBA00048048"/>
    </source>
</evidence>
<keyword evidence="12" id="KW-0564">Palmitate</keyword>
<evidence type="ECO:0000256" key="9">
    <source>
        <dbReference type="ARBA" id="ARBA00023034"/>
    </source>
</evidence>
<keyword evidence="9" id="KW-0333">Golgi apparatus</keyword>
<sequence>MSSEIEETPDHTATPAGTDASGGGVTEESMKNDVYTAAAYGDLDKLKNLVEFEGASVHKPDDLGYRALQWAALNNRVAAAQYILERGADVNAVDLTGQTALHWSAVRGAIQVADLLLEEGARVNAADIYGYQTTHVAAQYGQTAFLYHIVSKWNADPDVPDNEGRTPLHWAAYKGFADSIRLLLFLDAYRGRQDKEGCTPLHWAAIRGNLEACTVLVQAGKKDDLIVTDNTGLTPAQLASDKSHRQVAFFLVGISYYLSTESTHGLSCFDHYLLPPFCHPWS</sequence>